<dbReference type="GO" id="GO:0089705">
    <property type="term" value="P:protein localization to outer membrane"/>
    <property type="evidence" value="ECO:0007669"/>
    <property type="project" value="TreeGrafter"/>
</dbReference>
<dbReference type="Gene3D" id="3.40.50.300">
    <property type="entry name" value="P-loop containing nucleotide triphosphate hydrolases"/>
    <property type="match status" value="1"/>
</dbReference>
<protein>
    <submittedName>
        <fullName evidence="5">ATP-binding cassette domain-containing protein</fullName>
    </submittedName>
</protein>
<evidence type="ECO:0000259" key="4">
    <source>
        <dbReference type="PROSITE" id="PS50893"/>
    </source>
</evidence>
<dbReference type="GO" id="GO:0022857">
    <property type="term" value="F:transmembrane transporter activity"/>
    <property type="evidence" value="ECO:0007669"/>
    <property type="project" value="TreeGrafter"/>
</dbReference>
<comment type="caution">
    <text evidence="5">The sequence shown here is derived from an EMBL/GenBank/DDBJ whole genome shotgun (WGS) entry which is preliminary data.</text>
</comment>
<dbReference type="GO" id="GO:0044874">
    <property type="term" value="P:lipoprotein localization to outer membrane"/>
    <property type="evidence" value="ECO:0007669"/>
    <property type="project" value="TreeGrafter"/>
</dbReference>
<evidence type="ECO:0000313" key="5">
    <source>
        <dbReference type="EMBL" id="NDY56926.1"/>
    </source>
</evidence>
<dbReference type="GO" id="GO:0005886">
    <property type="term" value="C:plasma membrane"/>
    <property type="evidence" value="ECO:0007669"/>
    <property type="project" value="TreeGrafter"/>
</dbReference>
<dbReference type="Pfam" id="PF00005">
    <property type="entry name" value="ABC_tran"/>
    <property type="match status" value="1"/>
</dbReference>
<comment type="similarity">
    <text evidence="1">Belongs to the ABC transporter superfamily.</text>
</comment>
<feature type="domain" description="ABC transporter" evidence="4">
    <location>
        <begin position="1"/>
        <end position="230"/>
    </location>
</feature>
<keyword evidence="6" id="KW-1185">Reference proteome</keyword>
<organism evidence="5 6">
    <name type="scientific">Desulfolutivibrio sulfodismutans</name>
    <dbReference type="NCBI Taxonomy" id="63561"/>
    <lineage>
        <taxon>Bacteria</taxon>
        <taxon>Pseudomonadati</taxon>
        <taxon>Thermodesulfobacteriota</taxon>
        <taxon>Desulfovibrionia</taxon>
        <taxon>Desulfovibrionales</taxon>
        <taxon>Desulfovibrionaceae</taxon>
        <taxon>Desulfolutivibrio</taxon>
    </lineage>
</organism>
<dbReference type="InterPro" id="IPR003593">
    <property type="entry name" value="AAA+_ATPase"/>
</dbReference>
<dbReference type="Proteomes" id="UP000469724">
    <property type="component" value="Unassembled WGS sequence"/>
</dbReference>
<dbReference type="GO" id="GO:0005524">
    <property type="term" value="F:ATP binding"/>
    <property type="evidence" value="ECO:0007669"/>
    <property type="project" value="UniProtKB-KW"/>
</dbReference>
<dbReference type="PANTHER" id="PTHR24220:SF689">
    <property type="entry name" value="LIPOPROTEIN-RELEASING SYSTEM ATP-BINDING PROTEIN LOLD"/>
    <property type="match status" value="1"/>
</dbReference>
<accession>A0A7K3NL51</accession>
<evidence type="ECO:0000256" key="3">
    <source>
        <dbReference type="ARBA" id="ARBA00022840"/>
    </source>
</evidence>
<reference evidence="5 6" key="1">
    <citation type="submission" date="2020-02" db="EMBL/GenBank/DDBJ databases">
        <title>Comparative genomics of sulfur disproportionating microorganisms.</title>
        <authorList>
            <person name="Ward L.M."/>
            <person name="Bertran E."/>
            <person name="Johnston D.T."/>
        </authorList>
    </citation>
    <scope>NUCLEOTIDE SEQUENCE [LARGE SCALE GENOMIC DNA]</scope>
    <source>
        <strain evidence="5 6">DSM 3696</strain>
    </source>
</reference>
<dbReference type="AlphaFoldDB" id="A0A7K3NL51"/>
<dbReference type="SUPFAM" id="SSF52540">
    <property type="entry name" value="P-loop containing nucleoside triphosphate hydrolases"/>
    <property type="match status" value="1"/>
</dbReference>
<dbReference type="InterPro" id="IPR003439">
    <property type="entry name" value="ABC_transporter-like_ATP-bd"/>
</dbReference>
<sequence>MRNLQLTRSTGPGYSLCIPSLDIAAGDRVAITGASGCGKSTALDLLGMVLRPDGADAFSFAPSGMAEEDLAACWRMDRRDRLARLRQRHMGYVLQTGGLLPFLTVFENIELPARALNLPGRRDHIHRLAREMGIERLLQARPEQLSIGERQRVAIGRALASRPDVLLADEPTASLDPEHARVVMDLLFEAAEHYAVTLILVTHSSDMVRSGGLTERRMQVSPRGDGSVVAVLEE</sequence>
<dbReference type="PROSITE" id="PS50893">
    <property type="entry name" value="ABC_TRANSPORTER_2"/>
    <property type="match status" value="1"/>
</dbReference>
<evidence type="ECO:0000313" key="6">
    <source>
        <dbReference type="Proteomes" id="UP000469724"/>
    </source>
</evidence>
<dbReference type="SMART" id="SM00382">
    <property type="entry name" value="AAA"/>
    <property type="match status" value="1"/>
</dbReference>
<dbReference type="EMBL" id="JAAGRQ010000031">
    <property type="protein sequence ID" value="NDY56926.1"/>
    <property type="molecule type" value="Genomic_DNA"/>
</dbReference>
<name>A0A7K3NL51_9BACT</name>
<dbReference type="GO" id="GO:0016887">
    <property type="term" value="F:ATP hydrolysis activity"/>
    <property type="evidence" value="ECO:0007669"/>
    <property type="project" value="InterPro"/>
</dbReference>
<evidence type="ECO:0000256" key="1">
    <source>
        <dbReference type="ARBA" id="ARBA00005417"/>
    </source>
</evidence>
<dbReference type="InterPro" id="IPR027417">
    <property type="entry name" value="P-loop_NTPase"/>
</dbReference>
<dbReference type="PANTHER" id="PTHR24220">
    <property type="entry name" value="IMPORT ATP-BINDING PROTEIN"/>
    <property type="match status" value="1"/>
</dbReference>
<dbReference type="InterPro" id="IPR015854">
    <property type="entry name" value="ABC_transpr_LolD-like"/>
</dbReference>
<gene>
    <name evidence="5" type="ORF">G3N56_09255</name>
</gene>
<proteinExistence type="inferred from homology"/>
<keyword evidence="2" id="KW-0547">Nucleotide-binding</keyword>
<keyword evidence="3 5" id="KW-0067">ATP-binding</keyword>
<evidence type="ECO:0000256" key="2">
    <source>
        <dbReference type="ARBA" id="ARBA00022741"/>
    </source>
</evidence>